<gene>
    <name evidence="2" type="ORF">AB1Y20_011982</name>
</gene>
<feature type="region of interest" description="Disordered" evidence="1">
    <location>
        <begin position="377"/>
        <end position="413"/>
    </location>
</feature>
<keyword evidence="3" id="KW-1185">Reference proteome</keyword>
<sequence length="413" mass="45432">MLAVFAYVRTPAARRLECCASPLHTQTLASRRLRTCDGATLGAARLAAALPNRTLAFVGDSTLHQLYEAFVFDLRAAAVHMRTLLRESERELQPSQLDAGDGCATAAGAKGRSKAGGAEVRLEWRWEGVKSYCEVIGWSPKAAHWAKCRKLPDEEVHLPQSNTRLLWYRTNGNFSSTKQGRCGDTRHTFTERLEAAIAASDTLVVSLGTWYNEDDAAASPAMYDAVLAHVFGRLAALPHGVPRKLGLWVQTLPQHFYTPSGDWRRRGRRKGGGGEGSGTWGERKMPQCPETCAATREELDWRQAAAARAARAAGITEEGVVPTAAMLQPLHLLHKRTKFRCQLDCTHYCYSPVLWGGLLDGLYRRLYNSASLNLGGLPSSGRRRSQAKVEGNMAGHSRAEWRTANKRLHSPGS</sequence>
<feature type="compositionally biased region" description="Basic residues" evidence="1">
    <location>
        <begin position="404"/>
        <end position="413"/>
    </location>
</feature>
<evidence type="ECO:0000256" key="1">
    <source>
        <dbReference type="SAM" id="MobiDB-lite"/>
    </source>
</evidence>
<evidence type="ECO:0000313" key="3">
    <source>
        <dbReference type="Proteomes" id="UP001515480"/>
    </source>
</evidence>
<evidence type="ECO:0000313" key="2">
    <source>
        <dbReference type="EMBL" id="KAL1503501.1"/>
    </source>
</evidence>
<dbReference type="Proteomes" id="UP001515480">
    <property type="component" value="Unassembled WGS sequence"/>
</dbReference>
<dbReference type="AlphaFoldDB" id="A0AB34IPL5"/>
<accession>A0AB34IPL5</accession>
<organism evidence="2 3">
    <name type="scientific">Prymnesium parvum</name>
    <name type="common">Toxic golden alga</name>
    <dbReference type="NCBI Taxonomy" id="97485"/>
    <lineage>
        <taxon>Eukaryota</taxon>
        <taxon>Haptista</taxon>
        <taxon>Haptophyta</taxon>
        <taxon>Prymnesiophyceae</taxon>
        <taxon>Prymnesiales</taxon>
        <taxon>Prymnesiaceae</taxon>
        <taxon>Prymnesium</taxon>
    </lineage>
</organism>
<feature type="region of interest" description="Disordered" evidence="1">
    <location>
        <begin position="263"/>
        <end position="286"/>
    </location>
</feature>
<reference evidence="2 3" key="1">
    <citation type="journal article" date="2024" name="Science">
        <title>Giant polyketide synthase enzymes in the biosynthesis of giant marine polyether toxins.</title>
        <authorList>
            <person name="Fallon T.R."/>
            <person name="Shende V.V."/>
            <person name="Wierzbicki I.H."/>
            <person name="Pendleton A.L."/>
            <person name="Watervoot N.F."/>
            <person name="Auber R.P."/>
            <person name="Gonzalez D.J."/>
            <person name="Wisecaver J.H."/>
            <person name="Moore B.S."/>
        </authorList>
    </citation>
    <scope>NUCLEOTIDE SEQUENCE [LARGE SCALE GENOMIC DNA]</scope>
    <source>
        <strain evidence="2 3">12B1</strain>
    </source>
</reference>
<proteinExistence type="predicted"/>
<name>A0AB34IPL5_PRYPA</name>
<comment type="caution">
    <text evidence="2">The sequence shown here is derived from an EMBL/GenBank/DDBJ whole genome shotgun (WGS) entry which is preliminary data.</text>
</comment>
<protein>
    <submittedName>
        <fullName evidence="2">Uncharacterized protein</fullName>
    </submittedName>
</protein>
<dbReference type="EMBL" id="JBGBPQ010000021">
    <property type="protein sequence ID" value="KAL1503501.1"/>
    <property type="molecule type" value="Genomic_DNA"/>
</dbReference>